<accession>U4L558</accession>
<name>U4L558_PYROM</name>
<evidence type="ECO:0000313" key="1">
    <source>
        <dbReference type="EMBL" id="CCX11763.1"/>
    </source>
</evidence>
<dbReference type="eggNOG" id="ENOG502SVF2">
    <property type="taxonomic scope" value="Eukaryota"/>
</dbReference>
<sequence>MKIDHVLEKMTIRARREALNTLPQGLNNALLATISRIKNQSESKKQLGLDTLKWVFLAERRLTLYELVIALSIKPGDIEYDKDGFPSTKALLNCSLGLVILNESTKSLRLVHKSLQDFFEKHHETRIPRQYMSHMSFEYDRHQLNALTKYGMRRYYAIRSWGNHAKICEEYFLIRRHAELYPQLSGIERV</sequence>
<dbReference type="EMBL" id="HF935642">
    <property type="protein sequence ID" value="CCX11763.1"/>
    <property type="molecule type" value="Genomic_DNA"/>
</dbReference>
<reference evidence="1 2" key="1">
    <citation type="journal article" date="2013" name="PLoS Genet.">
        <title>The genome and development-dependent transcriptomes of Pyronema confluens: a window into fungal evolution.</title>
        <authorList>
            <person name="Traeger S."/>
            <person name="Altegoer F."/>
            <person name="Freitag M."/>
            <person name="Gabaldon T."/>
            <person name="Kempken F."/>
            <person name="Kumar A."/>
            <person name="Marcet-Houben M."/>
            <person name="Poggeler S."/>
            <person name="Stajich J.E."/>
            <person name="Nowrousian M."/>
        </authorList>
    </citation>
    <scope>NUCLEOTIDE SEQUENCE [LARGE SCALE GENOMIC DNA]</scope>
    <source>
        <strain evidence="2">CBS 100304</strain>
        <tissue evidence="1">Vegetative mycelium</tissue>
    </source>
</reference>
<proteinExistence type="predicted"/>
<dbReference type="Proteomes" id="UP000018144">
    <property type="component" value="Unassembled WGS sequence"/>
</dbReference>
<dbReference type="PANTHER" id="PTHR10039:SF15">
    <property type="entry name" value="NACHT DOMAIN-CONTAINING PROTEIN"/>
    <property type="match status" value="1"/>
</dbReference>
<organism evidence="1 2">
    <name type="scientific">Pyronema omphalodes (strain CBS 100304)</name>
    <name type="common">Pyronema confluens</name>
    <dbReference type="NCBI Taxonomy" id="1076935"/>
    <lineage>
        <taxon>Eukaryota</taxon>
        <taxon>Fungi</taxon>
        <taxon>Dikarya</taxon>
        <taxon>Ascomycota</taxon>
        <taxon>Pezizomycotina</taxon>
        <taxon>Pezizomycetes</taxon>
        <taxon>Pezizales</taxon>
        <taxon>Pyronemataceae</taxon>
        <taxon>Pyronema</taxon>
    </lineage>
</organism>
<dbReference type="PANTHER" id="PTHR10039">
    <property type="entry name" value="AMELOGENIN"/>
    <property type="match status" value="1"/>
</dbReference>
<evidence type="ECO:0000313" key="2">
    <source>
        <dbReference type="Proteomes" id="UP000018144"/>
    </source>
</evidence>
<dbReference type="AlphaFoldDB" id="U4L558"/>
<keyword evidence="2" id="KW-1185">Reference proteome</keyword>
<gene>
    <name evidence="1" type="ORF">PCON_11357</name>
</gene>
<protein>
    <submittedName>
        <fullName evidence="1">Similar to ankyrin repeat-containing protein, putative [Penicillium marneffei ATCC 18224] acc. no. XP_002144344</fullName>
    </submittedName>
</protein>
<dbReference type="OrthoDB" id="1577640at2759"/>